<dbReference type="AlphaFoldDB" id="A0A3F2RQR6"/>
<dbReference type="OrthoDB" id="5835829at2759"/>
<comment type="caution">
    <text evidence="4">The sequence shown here is derived from an EMBL/GenBank/DDBJ whole genome shotgun (WGS) entry which is preliminary data.</text>
</comment>
<dbReference type="Proteomes" id="UP000277300">
    <property type="component" value="Unassembled WGS sequence"/>
</dbReference>
<evidence type="ECO:0000313" key="4">
    <source>
        <dbReference type="EMBL" id="RLN62395.1"/>
    </source>
</evidence>
<evidence type="ECO:0000256" key="1">
    <source>
        <dbReference type="SAM" id="MobiDB-lite"/>
    </source>
</evidence>
<evidence type="ECO:0000256" key="2">
    <source>
        <dbReference type="SAM" id="Phobius"/>
    </source>
</evidence>
<proteinExistence type="predicted"/>
<dbReference type="Gene3D" id="3.40.50.2000">
    <property type="entry name" value="Glycogen Phosphorylase B"/>
    <property type="match status" value="1"/>
</dbReference>
<keyword evidence="2" id="KW-1133">Transmembrane helix</keyword>
<keyword evidence="2" id="KW-0472">Membrane</keyword>
<dbReference type="EMBL" id="MBAD02002661">
    <property type="protein sequence ID" value="RLN45633.1"/>
    <property type="molecule type" value="Genomic_DNA"/>
</dbReference>
<evidence type="ECO:0000313" key="3">
    <source>
        <dbReference type="EMBL" id="RLN45633.1"/>
    </source>
</evidence>
<feature type="compositionally biased region" description="Polar residues" evidence="1">
    <location>
        <begin position="21"/>
        <end position="42"/>
    </location>
</feature>
<gene>
    <name evidence="3" type="ORF">BBJ29_001810</name>
    <name evidence="4" type="ORF">BBP00_00004795</name>
</gene>
<evidence type="ECO:0000313" key="6">
    <source>
        <dbReference type="Proteomes" id="UP000284657"/>
    </source>
</evidence>
<dbReference type="SUPFAM" id="SSF53756">
    <property type="entry name" value="UDP-Glycosyltransferase/glycogen phosphorylase"/>
    <property type="match status" value="1"/>
</dbReference>
<feature type="region of interest" description="Disordered" evidence="1">
    <location>
        <begin position="20"/>
        <end position="42"/>
    </location>
</feature>
<protein>
    <submittedName>
        <fullName evidence="4">Uncharacterized protein</fullName>
    </submittedName>
</protein>
<dbReference type="Proteomes" id="UP000284657">
    <property type="component" value="Unassembled WGS sequence"/>
</dbReference>
<accession>A0A3F2RQR6</accession>
<keyword evidence="2" id="KW-0812">Transmembrane</keyword>
<name>A0A3F2RQR6_9STRA</name>
<evidence type="ECO:0000313" key="5">
    <source>
        <dbReference type="Proteomes" id="UP000277300"/>
    </source>
</evidence>
<organism evidence="4 5">
    <name type="scientific">Phytophthora kernoviae</name>
    <dbReference type="NCBI Taxonomy" id="325452"/>
    <lineage>
        <taxon>Eukaryota</taxon>
        <taxon>Sar</taxon>
        <taxon>Stramenopiles</taxon>
        <taxon>Oomycota</taxon>
        <taxon>Peronosporomycetes</taxon>
        <taxon>Peronosporales</taxon>
        <taxon>Peronosporaceae</taxon>
        <taxon>Phytophthora</taxon>
    </lineage>
</organism>
<feature type="region of interest" description="Disordered" evidence="1">
    <location>
        <begin position="334"/>
        <end position="353"/>
    </location>
</feature>
<dbReference type="EMBL" id="MBDO02000123">
    <property type="protein sequence ID" value="RLN62395.1"/>
    <property type="molecule type" value="Genomic_DNA"/>
</dbReference>
<feature type="transmembrane region" description="Helical" evidence="2">
    <location>
        <begin position="283"/>
        <end position="306"/>
    </location>
</feature>
<sequence length="353" mass="38802">MAGLRSVAVQSTHIHHVQLLSDPTTSTPKAKPSSESTNSNTSLHARLQRQCRANAWLLLTLGFICCLSKLGSATAASTTDKTKSDVHLDSQRDLYIVLVSIPVLDKMLPLKHLAEELLSRGCRVGFALPENYRQWVSDLEGLEFISLGNIAGKGRADYLEPNELQTLGVLAAGIYPGTIFQLYYARKIVVEATTSVMERCLNSYYRLRFRLELVSVYKEINAVRHEHGLEAIDSKHQMHGHALVLVNSVFGLDEALDEVLAVAEFGSSHLLPKRNLQPLYKTYLVDVYLIYGAILCGAAIILRTFVSVMLSVFQPLTPVELALAAEEIGASPEEVQESHTALSDSCGGTVARR</sequence>
<reference evidence="5 6" key="1">
    <citation type="submission" date="2018-07" db="EMBL/GenBank/DDBJ databases">
        <title>Genome sequencing of oomycete isolates from Chile give support for New Zealand origin for Phytophthora kernoviae and make available the first Nothophytophthora sp. genome.</title>
        <authorList>
            <person name="Studholme D.J."/>
            <person name="Sanfuentes E."/>
            <person name="Panda P."/>
            <person name="Hill R."/>
            <person name="Sambles C."/>
            <person name="Grant M."/>
            <person name="Williams N.M."/>
            <person name="Mcdougal R.L."/>
        </authorList>
    </citation>
    <scope>NUCLEOTIDE SEQUENCE [LARGE SCALE GENOMIC DNA]</scope>
    <source>
        <strain evidence="4">Chile6</strain>
        <strain evidence="3">Chile7</strain>
    </source>
</reference>